<comment type="similarity">
    <text evidence="1">Belongs to the ATP-dependent DNA ligase family.</text>
</comment>
<dbReference type="GO" id="GO:0006281">
    <property type="term" value="P:DNA repair"/>
    <property type="evidence" value="ECO:0007669"/>
    <property type="project" value="InterPro"/>
</dbReference>
<dbReference type="AlphaFoldDB" id="A0A1I5GT84"/>
<keyword evidence="6" id="KW-1185">Reference proteome</keyword>
<dbReference type="InterPro" id="IPR012310">
    <property type="entry name" value="DNA_ligase_ATP-dep_cent"/>
</dbReference>
<dbReference type="CDD" id="cd07970">
    <property type="entry name" value="OBF_DNA_ligase_LigC"/>
    <property type="match status" value="1"/>
</dbReference>
<evidence type="ECO:0000313" key="5">
    <source>
        <dbReference type="EMBL" id="SFO39137.1"/>
    </source>
</evidence>
<dbReference type="PANTHER" id="PTHR45674:SF4">
    <property type="entry name" value="DNA LIGASE 1"/>
    <property type="match status" value="1"/>
</dbReference>
<evidence type="ECO:0000256" key="3">
    <source>
        <dbReference type="ARBA" id="ARBA00034003"/>
    </source>
</evidence>
<dbReference type="eggNOG" id="COG1793">
    <property type="taxonomic scope" value="Bacteria"/>
</dbReference>
<dbReference type="RefSeq" id="WP_256255388.1">
    <property type="nucleotide sequence ID" value="NZ_FOVH01000005.1"/>
</dbReference>
<dbReference type="GO" id="GO:0006310">
    <property type="term" value="P:DNA recombination"/>
    <property type="evidence" value="ECO:0007669"/>
    <property type="project" value="InterPro"/>
</dbReference>
<dbReference type="GO" id="GO:0005524">
    <property type="term" value="F:ATP binding"/>
    <property type="evidence" value="ECO:0007669"/>
    <property type="project" value="InterPro"/>
</dbReference>
<dbReference type="PROSITE" id="PS50160">
    <property type="entry name" value="DNA_LIGASE_A3"/>
    <property type="match status" value="1"/>
</dbReference>
<evidence type="ECO:0000256" key="1">
    <source>
        <dbReference type="ARBA" id="ARBA00007572"/>
    </source>
</evidence>
<dbReference type="Gene3D" id="2.40.50.140">
    <property type="entry name" value="Nucleic acid-binding proteins"/>
    <property type="match status" value="1"/>
</dbReference>
<evidence type="ECO:0000256" key="2">
    <source>
        <dbReference type="ARBA" id="ARBA00022598"/>
    </source>
</evidence>
<dbReference type="InterPro" id="IPR012340">
    <property type="entry name" value="NA-bd_OB-fold"/>
</dbReference>
<dbReference type="InterPro" id="IPR050191">
    <property type="entry name" value="ATP-dep_DNA_ligase"/>
</dbReference>
<dbReference type="STRING" id="1993.SAMN04489713_105391"/>
<dbReference type="Proteomes" id="UP000183413">
    <property type="component" value="Unassembled WGS sequence"/>
</dbReference>
<comment type="catalytic activity">
    <reaction evidence="3">
        <text>ATP + (deoxyribonucleotide)n-3'-hydroxyl + 5'-phospho-(deoxyribonucleotide)m = (deoxyribonucleotide)n+m + AMP + diphosphate.</text>
        <dbReference type="EC" id="6.5.1.1"/>
    </reaction>
</comment>
<dbReference type="CDD" id="cd07905">
    <property type="entry name" value="Adenylation_DNA_ligase_LigC"/>
    <property type="match status" value="1"/>
</dbReference>
<dbReference type="GO" id="GO:0003910">
    <property type="term" value="F:DNA ligase (ATP) activity"/>
    <property type="evidence" value="ECO:0007669"/>
    <property type="project" value="UniProtKB-EC"/>
</dbReference>
<gene>
    <name evidence="5" type="ORF">SAMN04489713_105391</name>
</gene>
<dbReference type="Pfam" id="PF01068">
    <property type="entry name" value="DNA_ligase_A_M"/>
    <property type="match status" value="1"/>
</dbReference>
<dbReference type="SUPFAM" id="SSF56091">
    <property type="entry name" value="DNA ligase/mRNA capping enzyme, catalytic domain"/>
    <property type="match status" value="1"/>
</dbReference>
<dbReference type="InParanoid" id="A0A1I5GT84"/>
<dbReference type="Gene3D" id="3.30.470.30">
    <property type="entry name" value="DNA ligase/mRNA capping enzyme"/>
    <property type="match status" value="1"/>
</dbReference>
<organism evidence="5 6">
    <name type="scientific">Actinomadura madurae</name>
    <dbReference type="NCBI Taxonomy" id="1993"/>
    <lineage>
        <taxon>Bacteria</taxon>
        <taxon>Bacillati</taxon>
        <taxon>Actinomycetota</taxon>
        <taxon>Actinomycetes</taxon>
        <taxon>Streptosporangiales</taxon>
        <taxon>Thermomonosporaceae</taxon>
        <taxon>Actinomadura</taxon>
    </lineage>
</organism>
<keyword evidence="2 5" id="KW-0436">Ligase</keyword>
<sequence>MHIRASVAPMLATAVDRVPEERACPGGCRYEPKWDGFRTLAIVDEDGGVHLWSRRRKRLNGAFPDVVTAVFEAVPPGTVVDGEIVRWGGDGRLDFGALQRRHAAGRRRADLAVAEPCHYVVFDVLETGGVDHRPRPLSRRRAVLEELLAELPGTSRVVLCPQLRDVGEARLWFEVLTAQGIEGLVVKAADGVYREGRRGWWKVKHRLTTEAIIGGVTGTVTAPQTLVLGRYEPDGRLRVVARSTPLPPAARADLGGVLTAAGQDHPWPAELPPGWAGGLPGAERPAAYTRVVPDVVVEISVDAAVEHRRWRHAVRYVRVRSDVPPDDVPGGTDIE</sequence>
<proteinExistence type="inferred from homology"/>
<dbReference type="InterPro" id="IPR044119">
    <property type="entry name" value="Adenylation_LigC-like"/>
</dbReference>
<accession>A0A1I5GT84</accession>
<dbReference type="EMBL" id="FOVH01000005">
    <property type="protein sequence ID" value="SFO39137.1"/>
    <property type="molecule type" value="Genomic_DNA"/>
</dbReference>
<evidence type="ECO:0000259" key="4">
    <source>
        <dbReference type="PROSITE" id="PS50160"/>
    </source>
</evidence>
<name>A0A1I5GT84_9ACTN</name>
<dbReference type="InterPro" id="IPR044117">
    <property type="entry name" value="OBF_LigC-like"/>
</dbReference>
<reference evidence="5 6" key="1">
    <citation type="submission" date="2016-10" db="EMBL/GenBank/DDBJ databases">
        <authorList>
            <person name="de Groot N.N."/>
        </authorList>
    </citation>
    <scope>NUCLEOTIDE SEQUENCE [LARGE SCALE GENOMIC DNA]</scope>
    <source>
        <strain evidence="5 6">DSM 43067</strain>
    </source>
</reference>
<feature type="domain" description="ATP-dependent DNA ligase family profile" evidence="4">
    <location>
        <begin position="119"/>
        <end position="236"/>
    </location>
</feature>
<evidence type="ECO:0000313" key="6">
    <source>
        <dbReference type="Proteomes" id="UP000183413"/>
    </source>
</evidence>
<dbReference type="PANTHER" id="PTHR45674">
    <property type="entry name" value="DNA LIGASE 1/3 FAMILY MEMBER"/>
    <property type="match status" value="1"/>
</dbReference>
<protein>
    <submittedName>
        <fullName evidence="5">ATP-dependent DNA ligase</fullName>
    </submittedName>
</protein>